<name>A0ABR7WKR3_9SPHI</name>
<proteinExistence type="predicted"/>
<evidence type="ECO:0000313" key="3">
    <source>
        <dbReference type="Proteomes" id="UP000606600"/>
    </source>
</evidence>
<feature type="transmembrane region" description="Helical" evidence="1">
    <location>
        <begin position="81"/>
        <end position="99"/>
    </location>
</feature>
<dbReference type="EMBL" id="JACWMY010000002">
    <property type="protein sequence ID" value="MBD1362922.1"/>
    <property type="molecule type" value="Genomic_DNA"/>
</dbReference>
<sequence>MDKLFTYNLHKYTALRLVSGTLLMATAILVLQVDSKRSLAESFTVFCRPGITTSGYVMHVAGLVMFCAALPLLSNSYVRKVNALLVIVLSILILLSLLTGNFVNLIAGIMLLQLNIWLTLLCKCRNKAL</sequence>
<evidence type="ECO:0000313" key="2">
    <source>
        <dbReference type="EMBL" id="MBD1362922.1"/>
    </source>
</evidence>
<feature type="transmembrane region" description="Helical" evidence="1">
    <location>
        <begin position="53"/>
        <end position="74"/>
    </location>
</feature>
<dbReference type="RefSeq" id="WP_191187598.1">
    <property type="nucleotide sequence ID" value="NZ_JACWMY010000002.1"/>
</dbReference>
<keyword evidence="1" id="KW-1133">Transmembrane helix</keyword>
<keyword evidence="3" id="KW-1185">Reference proteome</keyword>
<organism evidence="2 3">
    <name type="scientific">Mucilaginibacter pankratovii</name>
    <dbReference type="NCBI Taxonomy" id="2772110"/>
    <lineage>
        <taxon>Bacteria</taxon>
        <taxon>Pseudomonadati</taxon>
        <taxon>Bacteroidota</taxon>
        <taxon>Sphingobacteriia</taxon>
        <taxon>Sphingobacteriales</taxon>
        <taxon>Sphingobacteriaceae</taxon>
        <taxon>Mucilaginibacter</taxon>
    </lineage>
</organism>
<feature type="transmembrane region" description="Helical" evidence="1">
    <location>
        <begin position="105"/>
        <end position="122"/>
    </location>
</feature>
<comment type="caution">
    <text evidence="2">The sequence shown here is derived from an EMBL/GenBank/DDBJ whole genome shotgun (WGS) entry which is preliminary data.</text>
</comment>
<feature type="transmembrane region" description="Helical" evidence="1">
    <location>
        <begin position="12"/>
        <end position="33"/>
    </location>
</feature>
<keyword evidence="1" id="KW-0812">Transmembrane</keyword>
<protein>
    <submittedName>
        <fullName evidence="2">Uncharacterized protein</fullName>
    </submittedName>
</protein>
<dbReference type="Proteomes" id="UP000606600">
    <property type="component" value="Unassembled WGS sequence"/>
</dbReference>
<reference evidence="2 3" key="1">
    <citation type="submission" date="2020-09" db="EMBL/GenBank/DDBJ databases">
        <title>Novel species of Mucilaginibacter isolated from a glacier on the Tibetan Plateau.</title>
        <authorList>
            <person name="Liu Q."/>
            <person name="Xin Y.-H."/>
        </authorList>
    </citation>
    <scope>NUCLEOTIDE SEQUENCE [LARGE SCALE GENOMIC DNA]</scope>
    <source>
        <strain evidence="2 3">ZT4R22</strain>
    </source>
</reference>
<gene>
    <name evidence="2" type="ORF">IDJ77_03790</name>
</gene>
<evidence type="ECO:0000256" key="1">
    <source>
        <dbReference type="SAM" id="Phobius"/>
    </source>
</evidence>
<keyword evidence="1" id="KW-0472">Membrane</keyword>
<accession>A0ABR7WKR3</accession>